<name>A0A0F9RTM8_9ZZZZ</name>
<evidence type="ECO:0000313" key="1">
    <source>
        <dbReference type="EMBL" id="KKN58109.1"/>
    </source>
</evidence>
<reference evidence="1" key="1">
    <citation type="journal article" date="2015" name="Nature">
        <title>Complex archaea that bridge the gap between prokaryotes and eukaryotes.</title>
        <authorList>
            <person name="Spang A."/>
            <person name="Saw J.H."/>
            <person name="Jorgensen S.L."/>
            <person name="Zaremba-Niedzwiedzka K."/>
            <person name="Martijn J."/>
            <person name="Lind A.E."/>
            <person name="van Eijk R."/>
            <person name="Schleper C."/>
            <person name="Guy L."/>
            <person name="Ettema T.J."/>
        </authorList>
    </citation>
    <scope>NUCLEOTIDE SEQUENCE</scope>
</reference>
<comment type="caution">
    <text evidence="1">The sequence shown here is derived from an EMBL/GenBank/DDBJ whole genome shotgun (WGS) entry which is preliminary data.</text>
</comment>
<dbReference type="AlphaFoldDB" id="A0A0F9RTM8"/>
<accession>A0A0F9RTM8</accession>
<sequence>MMKVFFELIIKGGNSLMIEYSIVYNHNIIFNLLYNLNGFSESGFGNDRSTE</sequence>
<protein>
    <submittedName>
        <fullName evidence="1">Uncharacterized protein</fullName>
    </submittedName>
</protein>
<proteinExistence type="predicted"/>
<dbReference type="EMBL" id="LAZR01000776">
    <property type="protein sequence ID" value="KKN58109.1"/>
    <property type="molecule type" value="Genomic_DNA"/>
</dbReference>
<gene>
    <name evidence="1" type="ORF">LCGC14_0555420</name>
</gene>
<organism evidence="1">
    <name type="scientific">marine sediment metagenome</name>
    <dbReference type="NCBI Taxonomy" id="412755"/>
    <lineage>
        <taxon>unclassified sequences</taxon>
        <taxon>metagenomes</taxon>
        <taxon>ecological metagenomes</taxon>
    </lineage>
</organism>